<keyword evidence="5" id="KW-0418">Kinase</keyword>
<proteinExistence type="predicted"/>
<dbReference type="InterPro" id="IPR011009">
    <property type="entry name" value="Kinase-like_dom_sf"/>
</dbReference>
<dbReference type="InterPro" id="IPR050588">
    <property type="entry name" value="WNK_Ser-Thr_kinase"/>
</dbReference>
<dbReference type="Proteomes" id="UP001229421">
    <property type="component" value="Unassembled WGS sequence"/>
</dbReference>
<evidence type="ECO:0000256" key="7">
    <source>
        <dbReference type="ARBA" id="ARBA00047899"/>
    </source>
</evidence>
<dbReference type="GO" id="GO:0005524">
    <property type="term" value="F:ATP binding"/>
    <property type="evidence" value="ECO:0007669"/>
    <property type="project" value="UniProtKB-KW"/>
</dbReference>
<dbReference type="InterPro" id="IPR008271">
    <property type="entry name" value="Ser/Thr_kinase_AS"/>
</dbReference>
<evidence type="ECO:0000313" key="10">
    <source>
        <dbReference type="EMBL" id="KAK1434567.1"/>
    </source>
</evidence>
<evidence type="ECO:0000256" key="6">
    <source>
        <dbReference type="ARBA" id="ARBA00022840"/>
    </source>
</evidence>
<dbReference type="PROSITE" id="PS00108">
    <property type="entry name" value="PROTEIN_KINASE_ST"/>
    <property type="match status" value="1"/>
</dbReference>
<comment type="catalytic activity">
    <reaction evidence="7">
        <text>L-threonyl-[protein] + ATP = O-phospho-L-threonyl-[protein] + ADP + H(+)</text>
        <dbReference type="Rhea" id="RHEA:46608"/>
        <dbReference type="Rhea" id="RHEA-COMP:11060"/>
        <dbReference type="Rhea" id="RHEA-COMP:11605"/>
        <dbReference type="ChEBI" id="CHEBI:15378"/>
        <dbReference type="ChEBI" id="CHEBI:30013"/>
        <dbReference type="ChEBI" id="CHEBI:30616"/>
        <dbReference type="ChEBI" id="CHEBI:61977"/>
        <dbReference type="ChEBI" id="CHEBI:456216"/>
        <dbReference type="EC" id="2.7.11.1"/>
    </reaction>
</comment>
<reference evidence="10" key="1">
    <citation type="journal article" date="2023" name="bioRxiv">
        <title>Improved chromosome-level genome assembly for marigold (Tagetes erecta).</title>
        <authorList>
            <person name="Jiang F."/>
            <person name="Yuan L."/>
            <person name="Wang S."/>
            <person name="Wang H."/>
            <person name="Xu D."/>
            <person name="Wang A."/>
            <person name="Fan W."/>
        </authorList>
    </citation>
    <scope>NUCLEOTIDE SEQUENCE</scope>
    <source>
        <strain evidence="10">WSJ</strain>
        <tissue evidence="10">Leaf</tissue>
    </source>
</reference>
<dbReference type="PROSITE" id="PS50011">
    <property type="entry name" value="PROTEIN_KINASE_DOM"/>
    <property type="match status" value="1"/>
</dbReference>
<keyword evidence="6" id="KW-0067">ATP-binding</keyword>
<dbReference type="GO" id="GO:0004674">
    <property type="term" value="F:protein serine/threonine kinase activity"/>
    <property type="evidence" value="ECO:0007669"/>
    <property type="project" value="UniProtKB-KW"/>
</dbReference>
<keyword evidence="4" id="KW-0547">Nucleotide-binding</keyword>
<organism evidence="10 11">
    <name type="scientific">Tagetes erecta</name>
    <name type="common">African marigold</name>
    <dbReference type="NCBI Taxonomy" id="13708"/>
    <lineage>
        <taxon>Eukaryota</taxon>
        <taxon>Viridiplantae</taxon>
        <taxon>Streptophyta</taxon>
        <taxon>Embryophyta</taxon>
        <taxon>Tracheophyta</taxon>
        <taxon>Spermatophyta</taxon>
        <taxon>Magnoliopsida</taxon>
        <taxon>eudicotyledons</taxon>
        <taxon>Gunneridae</taxon>
        <taxon>Pentapetalae</taxon>
        <taxon>asterids</taxon>
        <taxon>campanulids</taxon>
        <taxon>Asterales</taxon>
        <taxon>Asteraceae</taxon>
        <taxon>Asteroideae</taxon>
        <taxon>Heliantheae alliance</taxon>
        <taxon>Tageteae</taxon>
        <taxon>Tagetes</taxon>
    </lineage>
</organism>
<evidence type="ECO:0000256" key="8">
    <source>
        <dbReference type="ARBA" id="ARBA00048679"/>
    </source>
</evidence>
<dbReference type="PANTHER" id="PTHR13902">
    <property type="entry name" value="SERINE/THREONINE-PROTEIN KINASE WNK WITH NO LYSINE -RELATED"/>
    <property type="match status" value="1"/>
</dbReference>
<evidence type="ECO:0000313" key="11">
    <source>
        <dbReference type="Proteomes" id="UP001229421"/>
    </source>
</evidence>
<dbReference type="SMART" id="SM00220">
    <property type="entry name" value="S_TKc"/>
    <property type="match status" value="1"/>
</dbReference>
<evidence type="ECO:0000256" key="4">
    <source>
        <dbReference type="ARBA" id="ARBA00022741"/>
    </source>
</evidence>
<comment type="caution">
    <text evidence="10">The sequence shown here is derived from an EMBL/GenBank/DDBJ whole genome shotgun (WGS) entry which is preliminary data.</text>
</comment>
<keyword evidence="3" id="KW-0808">Transferase</keyword>
<evidence type="ECO:0000256" key="2">
    <source>
        <dbReference type="ARBA" id="ARBA00022527"/>
    </source>
</evidence>
<comment type="catalytic activity">
    <reaction evidence="8">
        <text>L-seryl-[protein] + ATP = O-phospho-L-seryl-[protein] + ADP + H(+)</text>
        <dbReference type="Rhea" id="RHEA:17989"/>
        <dbReference type="Rhea" id="RHEA-COMP:9863"/>
        <dbReference type="Rhea" id="RHEA-COMP:11604"/>
        <dbReference type="ChEBI" id="CHEBI:15378"/>
        <dbReference type="ChEBI" id="CHEBI:29999"/>
        <dbReference type="ChEBI" id="CHEBI:30616"/>
        <dbReference type="ChEBI" id="CHEBI:83421"/>
        <dbReference type="ChEBI" id="CHEBI:456216"/>
        <dbReference type="EC" id="2.7.11.1"/>
    </reaction>
</comment>
<dbReference type="FunFam" id="3.30.200.20:FF:000075">
    <property type="entry name" value="Probable serine/threonine-protein kinase WNK1"/>
    <property type="match status" value="1"/>
</dbReference>
<dbReference type="SUPFAM" id="SSF56112">
    <property type="entry name" value="Protein kinase-like (PK-like)"/>
    <property type="match status" value="1"/>
</dbReference>
<accession>A0AAD8P741</accession>
<evidence type="ECO:0000256" key="5">
    <source>
        <dbReference type="ARBA" id="ARBA00022777"/>
    </source>
</evidence>
<dbReference type="Gene3D" id="1.10.510.10">
    <property type="entry name" value="Transferase(Phosphotransferase) domain 1"/>
    <property type="match status" value="1"/>
</dbReference>
<dbReference type="InterPro" id="IPR024678">
    <property type="entry name" value="Kinase_OSR1/WNK_CCT"/>
</dbReference>
<gene>
    <name evidence="10" type="ORF">QVD17_00314</name>
</gene>
<dbReference type="Pfam" id="PF00069">
    <property type="entry name" value="Pkinase"/>
    <property type="match status" value="1"/>
</dbReference>
<dbReference type="Pfam" id="PF12202">
    <property type="entry name" value="OSR1_C"/>
    <property type="match status" value="1"/>
</dbReference>
<dbReference type="EMBL" id="JAUHHV010000001">
    <property type="protein sequence ID" value="KAK1434567.1"/>
    <property type="molecule type" value="Genomic_DNA"/>
</dbReference>
<dbReference type="Gene3D" id="3.30.200.20">
    <property type="entry name" value="Phosphorylase Kinase, domain 1"/>
    <property type="match status" value="1"/>
</dbReference>
<evidence type="ECO:0000259" key="9">
    <source>
        <dbReference type="PROSITE" id="PS50011"/>
    </source>
</evidence>
<dbReference type="InterPro" id="IPR000719">
    <property type="entry name" value="Prot_kinase_dom"/>
</dbReference>
<sequence length="628" mass="72711">MNGTVVDSDESDFVEVDPTGRYGRYNEILGKGASKTVYRGFDEFEGIEVAWNQVKLYDFLQSPEDLERLYSEIHLLKTLKHNNIMKFYTSWVDTANRNMNFVTEMFTSGTLRQYRQKHRKVNIRAIKHWCRQILKGLLYLHSHDPPVIHRDLKCDNIFVNGNQGEVKIGDLGLAAILRKSHAARCVGTPEFMAPEVYAEEYNELVDIYAFGMCILEMVTFEYPYSECTHPAQIYKKVISGKKPDALYKVKDPEVRQFVEKCLVTVSLRLPAKELLKDPFLQPEDYGYDLRPIDYWREFDGMNHGYNTPNDNYSNYLNYEHEGNEIQLFTTQHEDHMDDVEISINGRRGEDDDGIFLRLRIADREGRVRNIYFPFDIESDTAFSVANEMVFELDITNQDVHKIADMIDGEISCLVPEWKKGRSEDHENKDGYCQTCASNSSHINPKSKNPLQCSRHHCGANIHGRFEEITYQFEGSEQCLTEGAPVVSSQSDGLQYSDIWGAHPSEYHSCTEDEPVVEKTVKFEEPIADDDYENEIRQELRWLKAKYQMELRELKDKQLGLAPKYDKHKVLRQHKDHDHLLKTFASGTHFVSFSLDDEETETTKNLCTDDLISEPLHRATSLPVDPIDS</sequence>
<keyword evidence="2" id="KW-0723">Serine/threonine-protein kinase</keyword>
<dbReference type="AlphaFoldDB" id="A0AAD8P741"/>
<dbReference type="Gene3D" id="3.10.20.90">
    <property type="entry name" value="Phosphatidylinositol 3-kinase Catalytic Subunit, Chain A, domain 1"/>
    <property type="match status" value="1"/>
</dbReference>
<feature type="domain" description="Protein kinase" evidence="9">
    <location>
        <begin position="23"/>
        <end position="280"/>
    </location>
</feature>
<name>A0AAD8P741_TARER</name>
<dbReference type="CDD" id="cd13983">
    <property type="entry name" value="STKc_WNK"/>
    <property type="match status" value="1"/>
</dbReference>
<evidence type="ECO:0000256" key="1">
    <source>
        <dbReference type="ARBA" id="ARBA00012513"/>
    </source>
</evidence>
<protein>
    <recommendedName>
        <fullName evidence="1">non-specific serine/threonine protein kinase</fullName>
        <ecNumber evidence="1">2.7.11.1</ecNumber>
    </recommendedName>
</protein>
<evidence type="ECO:0000256" key="3">
    <source>
        <dbReference type="ARBA" id="ARBA00022679"/>
    </source>
</evidence>
<dbReference type="FunFam" id="1.10.510.10:FF:000046">
    <property type="entry name" value="probable serine/threonine-protein kinase WNK9"/>
    <property type="match status" value="1"/>
</dbReference>
<keyword evidence="11" id="KW-1185">Reference proteome</keyword>
<dbReference type="EC" id="2.7.11.1" evidence="1"/>